<keyword evidence="1" id="KW-0732">Signal</keyword>
<protein>
    <submittedName>
        <fullName evidence="3">Uncharacterized protein</fullName>
    </submittedName>
</protein>
<dbReference type="Proteomes" id="UP000325313">
    <property type="component" value="Unassembled WGS sequence"/>
</dbReference>
<dbReference type="AlphaFoldDB" id="A0A5B0SAU6"/>
<evidence type="ECO:0000256" key="1">
    <source>
        <dbReference type="SAM" id="SignalP"/>
    </source>
</evidence>
<feature type="chain" id="PRO_5036366721" evidence="1">
    <location>
        <begin position="19"/>
        <end position="124"/>
    </location>
</feature>
<gene>
    <name evidence="2" type="ORF">PGT21_006728</name>
    <name evidence="3" type="ORF">PGTUg99_023862</name>
</gene>
<feature type="signal peptide" evidence="1">
    <location>
        <begin position="1"/>
        <end position="18"/>
    </location>
</feature>
<organism evidence="3 5">
    <name type="scientific">Puccinia graminis f. sp. tritici</name>
    <dbReference type="NCBI Taxonomy" id="56615"/>
    <lineage>
        <taxon>Eukaryota</taxon>
        <taxon>Fungi</taxon>
        <taxon>Dikarya</taxon>
        <taxon>Basidiomycota</taxon>
        <taxon>Pucciniomycotina</taxon>
        <taxon>Pucciniomycetes</taxon>
        <taxon>Pucciniales</taxon>
        <taxon>Pucciniaceae</taxon>
        <taxon>Puccinia</taxon>
    </lineage>
</organism>
<comment type="caution">
    <text evidence="3">The sequence shown here is derived from an EMBL/GenBank/DDBJ whole genome shotgun (WGS) entry which is preliminary data.</text>
</comment>
<accession>A0A5B0SAU6</accession>
<evidence type="ECO:0000313" key="5">
    <source>
        <dbReference type="Proteomes" id="UP000325313"/>
    </source>
</evidence>
<reference evidence="4 5" key="1">
    <citation type="submission" date="2019-05" db="EMBL/GenBank/DDBJ databases">
        <title>Emergence of the Ug99 lineage of the wheat stem rust pathogen through somatic hybridization.</title>
        <authorList>
            <person name="Li F."/>
            <person name="Upadhyaya N.M."/>
            <person name="Sperschneider J."/>
            <person name="Matny O."/>
            <person name="Nguyen-Phuc H."/>
            <person name="Mago R."/>
            <person name="Raley C."/>
            <person name="Miller M.E."/>
            <person name="Silverstein K.A.T."/>
            <person name="Henningsen E."/>
            <person name="Hirsch C.D."/>
            <person name="Visser B."/>
            <person name="Pretorius Z.A."/>
            <person name="Steffenson B.J."/>
            <person name="Schwessinger B."/>
            <person name="Dodds P.N."/>
            <person name="Figueroa M."/>
        </authorList>
    </citation>
    <scope>NUCLEOTIDE SEQUENCE [LARGE SCALE GENOMIC DNA]</scope>
    <source>
        <strain evidence="2">21-0</strain>
        <strain evidence="3 5">Ug99</strain>
    </source>
</reference>
<dbReference type="Proteomes" id="UP000324748">
    <property type="component" value="Unassembled WGS sequence"/>
</dbReference>
<evidence type="ECO:0000313" key="4">
    <source>
        <dbReference type="Proteomes" id="UP000324748"/>
    </source>
</evidence>
<dbReference type="EMBL" id="VDEP01000071">
    <property type="protein sequence ID" value="KAA1133554.1"/>
    <property type="molecule type" value="Genomic_DNA"/>
</dbReference>
<evidence type="ECO:0000313" key="3">
    <source>
        <dbReference type="EMBL" id="KAA1133554.1"/>
    </source>
</evidence>
<sequence>MRFHVVYMFALVLATVLAQPGVPEAKILTVHGLEPPKKFVGVKIWTPKTPSGSPTAFRVYNSEDLLSMMVFEDRKVRLINNSDYTFTYWVHDWETKYWLPDQRLGPHTVQDFLDIRTGKFYIIE</sequence>
<evidence type="ECO:0000313" key="2">
    <source>
        <dbReference type="EMBL" id="KAA1082550.1"/>
    </source>
</evidence>
<name>A0A5B0SAU6_PUCGR</name>
<dbReference type="EMBL" id="VSWC01000119">
    <property type="protein sequence ID" value="KAA1082550.1"/>
    <property type="molecule type" value="Genomic_DNA"/>
</dbReference>
<keyword evidence="4" id="KW-1185">Reference proteome</keyword>
<proteinExistence type="predicted"/>